<organism evidence="2 3">
    <name type="scientific">Chryseosolibacter histidini</name>
    <dbReference type="NCBI Taxonomy" id="2782349"/>
    <lineage>
        <taxon>Bacteria</taxon>
        <taxon>Pseudomonadati</taxon>
        <taxon>Bacteroidota</taxon>
        <taxon>Cytophagia</taxon>
        <taxon>Cytophagales</taxon>
        <taxon>Chryseotaleaceae</taxon>
        <taxon>Chryseosolibacter</taxon>
    </lineage>
</organism>
<name>A0AAP2DME1_9BACT</name>
<feature type="domain" description="Glycosyl transferase family 1" evidence="1">
    <location>
        <begin position="183"/>
        <end position="295"/>
    </location>
</feature>
<dbReference type="EMBL" id="JAHESF010000019">
    <property type="protein sequence ID" value="MBT1698975.1"/>
    <property type="molecule type" value="Genomic_DNA"/>
</dbReference>
<dbReference type="SUPFAM" id="SSF53756">
    <property type="entry name" value="UDP-Glycosyltransferase/glycogen phosphorylase"/>
    <property type="match status" value="1"/>
</dbReference>
<dbReference type="PANTHER" id="PTHR12526">
    <property type="entry name" value="GLYCOSYLTRANSFERASE"/>
    <property type="match status" value="1"/>
</dbReference>
<comment type="caution">
    <text evidence="2">The sequence shown here is derived from an EMBL/GenBank/DDBJ whole genome shotgun (WGS) entry which is preliminary data.</text>
</comment>
<accession>A0AAP2DME1</accession>
<dbReference type="PANTHER" id="PTHR12526:SF637">
    <property type="entry name" value="GLYCOSYLTRANSFERASE EPSF-RELATED"/>
    <property type="match status" value="1"/>
</dbReference>
<evidence type="ECO:0000313" key="3">
    <source>
        <dbReference type="Proteomes" id="UP001319200"/>
    </source>
</evidence>
<dbReference type="Gene3D" id="3.40.50.2000">
    <property type="entry name" value="Glycogen Phosphorylase B"/>
    <property type="match status" value="2"/>
</dbReference>
<dbReference type="AlphaFoldDB" id="A0AAP2DME1"/>
<dbReference type="RefSeq" id="WP_254166186.1">
    <property type="nucleotide sequence ID" value="NZ_JAHESF010000019.1"/>
</dbReference>
<gene>
    <name evidence="2" type="ORF">KK083_18925</name>
</gene>
<evidence type="ECO:0000313" key="2">
    <source>
        <dbReference type="EMBL" id="MBT1698975.1"/>
    </source>
</evidence>
<reference evidence="2 3" key="1">
    <citation type="submission" date="2021-05" db="EMBL/GenBank/DDBJ databases">
        <title>A Polyphasic approach of four new species of the genus Ohtaekwangia: Ohtaekwangia histidinii sp. nov., Ohtaekwangia cretensis sp. nov., Ohtaekwangia indiensis sp. nov., Ohtaekwangia reichenbachii sp. nov. from diverse environment.</title>
        <authorList>
            <person name="Octaviana S."/>
        </authorList>
    </citation>
    <scope>NUCLEOTIDE SEQUENCE [LARGE SCALE GENOMIC DNA]</scope>
    <source>
        <strain evidence="2 3">PWU4</strain>
    </source>
</reference>
<dbReference type="Pfam" id="PF00534">
    <property type="entry name" value="Glycos_transf_1"/>
    <property type="match status" value="1"/>
</dbReference>
<dbReference type="Proteomes" id="UP001319200">
    <property type="component" value="Unassembled WGS sequence"/>
</dbReference>
<keyword evidence="3" id="KW-1185">Reference proteome</keyword>
<dbReference type="InterPro" id="IPR001296">
    <property type="entry name" value="Glyco_trans_1"/>
</dbReference>
<evidence type="ECO:0000259" key="1">
    <source>
        <dbReference type="Pfam" id="PF00534"/>
    </source>
</evidence>
<proteinExistence type="predicted"/>
<protein>
    <submittedName>
        <fullName evidence="2">Glycosyltransferase</fullName>
    </submittedName>
</protein>
<dbReference type="GO" id="GO:0016757">
    <property type="term" value="F:glycosyltransferase activity"/>
    <property type="evidence" value="ECO:0007669"/>
    <property type="project" value="InterPro"/>
</dbReference>
<sequence length="357" mass="40248">MPRQQTLVIISPGFPSDERDTTCLPAQQLFVKSLNKLFPDLRVIIVALQYPYRRDRYLWFGNTVIALNGKSVPKWLRPWVWINAYYQLEKIHKQTGITGLLSFWCHETALIGKLFASRKRITHRIWIKGQDARKSNFFVRMIRPAAIELVALSESLAEAFEKNHYVRPAHIVTNGVDTGMFGKKKVKKEIDVLGAGSLIPLKQYSIFISVVRSLVKVKPDLKVVLIGAGPELQRLRTAIQENNLEEHIVMPGEVPHQEVISCMEQAKIFLHPSAYEGYSTVCLEALAAGCHVVSFVSAEKRAIEHWHIVKNEAAMTAACAALLLSETSDFTPVAVHTMDDSAHKMVALFNVMTRSPH</sequence>